<feature type="compositionally biased region" description="Basic and acidic residues" evidence="1">
    <location>
        <begin position="118"/>
        <end position="131"/>
    </location>
</feature>
<evidence type="ECO:0000256" key="1">
    <source>
        <dbReference type="SAM" id="MobiDB-lite"/>
    </source>
</evidence>
<dbReference type="OrthoDB" id="1150526at2"/>
<dbReference type="InterPro" id="IPR011250">
    <property type="entry name" value="OMP/PagP_B-barrel"/>
</dbReference>
<dbReference type="Proteomes" id="UP000236594">
    <property type="component" value="Unassembled WGS sequence"/>
</dbReference>
<dbReference type="SUPFAM" id="SSF56925">
    <property type="entry name" value="OMPA-like"/>
    <property type="match status" value="1"/>
</dbReference>
<feature type="domain" description="Outer membrane protein beta-barrel" evidence="3">
    <location>
        <begin position="299"/>
        <end position="432"/>
    </location>
</feature>
<dbReference type="Gene3D" id="2.40.160.20">
    <property type="match status" value="1"/>
</dbReference>
<keyword evidence="2" id="KW-1133">Transmembrane helix</keyword>
<comment type="caution">
    <text evidence="4">The sequence shown here is derived from an EMBL/GenBank/DDBJ whole genome shotgun (WGS) entry which is preliminary data.</text>
</comment>
<keyword evidence="2" id="KW-0812">Transmembrane</keyword>
<protein>
    <recommendedName>
        <fullName evidence="3">Outer membrane protein beta-barrel domain-containing protein</fullName>
    </recommendedName>
</protein>
<evidence type="ECO:0000259" key="3">
    <source>
        <dbReference type="Pfam" id="PF13568"/>
    </source>
</evidence>
<organism evidence="4 5">
    <name type="scientific">Chryseobacterium phosphatilyticum</name>
    <dbReference type="NCBI Taxonomy" id="475075"/>
    <lineage>
        <taxon>Bacteria</taxon>
        <taxon>Pseudomonadati</taxon>
        <taxon>Bacteroidota</taxon>
        <taxon>Flavobacteriia</taxon>
        <taxon>Flavobacteriales</taxon>
        <taxon>Weeksellaceae</taxon>
        <taxon>Chryseobacterium group</taxon>
        <taxon>Chryseobacterium</taxon>
    </lineage>
</organism>
<evidence type="ECO:0000313" key="5">
    <source>
        <dbReference type="Proteomes" id="UP000236594"/>
    </source>
</evidence>
<name>A0A316X856_9FLAO</name>
<dbReference type="InterPro" id="IPR025665">
    <property type="entry name" value="Beta-barrel_OMP_2"/>
</dbReference>
<feature type="region of interest" description="Disordered" evidence="1">
    <location>
        <begin position="1"/>
        <end position="23"/>
    </location>
</feature>
<dbReference type="Pfam" id="PF13568">
    <property type="entry name" value="OMP_b-brl_2"/>
    <property type="match status" value="1"/>
</dbReference>
<feature type="transmembrane region" description="Helical" evidence="2">
    <location>
        <begin position="67"/>
        <end position="89"/>
    </location>
</feature>
<feature type="region of interest" description="Disordered" evidence="1">
    <location>
        <begin position="177"/>
        <end position="203"/>
    </location>
</feature>
<dbReference type="AlphaFoldDB" id="A0A316X856"/>
<keyword evidence="5" id="KW-1185">Reference proteome</keyword>
<evidence type="ECO:0000313" key="4">
    <source>
        <dbReference type="EMBL" id="PWN68543.1"/>
    </source>
</evidence>
<gene>
    <name evidence="4" type="ORF">C1631_017795</name>
</gene>
<sequence>MSNEWLNSLRSRMEDHEEDVPDGLWDEVSNELFSEKEENTTVAGFAPEANAVEPKGDVGKNKKSRSLFYRIGGIAAAIALLFLMLKISFSGSEDAQKLSQKKTDIKKEPNNLSAFENIENKSDSEEEEKHREDISLAQNILKTFIPESVLKQKKPGNYLEENKGDMTSRSEINIVADKEEGSHDESKVAQTLPSSKESVSEPAKNQKVGEVVFKEEKPVEKYADLSKNKTVKSQKDKSWMLSMLTGNASTSGAEQQFPGYASMSGKPMNIEQAWSTSVYDDNPLTAILLANQSQPVEARIRHKVPVTFGLSLYYNLGKKWGIGTGLNYTKLSSELHSGTDTNYIKGDQSVHYLGIPVQVNYNVIQKGRFTGYVTGGALVEKPIAGTITTTYVVDDEIKETSKERLENKPLQFSVSTAVGLQLKIIDKLGVYAEPGIGYHFKDETAPNTIYKEKPLQFNVKFGLRLLLD</sequence>
<proteinExistence type="predicted"/>
<feature type="compositionally biased region" description="Polar residues" evidence="1">
    <location>
        <begin position="188"/>
        <end position="197"/>
    </location>
</feature>
<dbReference type="EMBL" id="PPED02000004">
    <property type="protein sequence ID" value="PWN68543.1"/>
    <property type="molecule type" value="Genomic_DNA"/>
</dbReference>
<dbReference type="RefSeq" id="WP_109713606.1">
    <property type="nucleotide sequence ID" value="NZ_PPED02000004.1"/>
</dbReference>
<keyword evidence="2" id="KW-0472">Membrane</keyword>
<accession>A0A316X856</accession>
<feature type="compositionally biased region" description="Basic and acidic residues" evidence="1">
    <location>
        <begin position="177"/>
        <end position="187"/>
    </location>
</feature>
<feature type="compositionally biased region" description="Polar residues" evidence="1">
    <location>
        <begin position="1"/>
        <end position="10"/>
    </location>
</feature>
<evidence type="ECO:0000256" key="2">
    <source>
        <dbReference type="SAM" id="Phobius"/>
    </source>
</evidence>
<feature type="region of interest" description="Disordered" evidence="1">
    <location>
        <begin position="111"/>
        <end position="131"/>
    </location>
</feature>
<reference evidence="4 5" key="1">
    <citation type="submission" date="2018-04" db="EMBL/GenBank/DDBJ databases">
        <title>Draft Genome Sequence of Phosphate-Solubilizing Chryseobacterium sp. ISE14 that is a Biocontrol and Plant Growth-Promoting Rhizobacterium Isolated from Cucumber.</title>
        <authorList>
            <person name="Jeong J.-J."/>
            <person name="Sang M.K."/>
            <person name="Choi I.-G."/>
            <person name="Kim K.D."/>
        </authorList>
    </citation>
    <scope>NUCLEOTIDE SEQUENCE [LARGE SCALE GENOMIC DNA]</scope>
    <source>
        <strain evidence="4 5">ISE14</strain>
    </source>
</reference>